<keyword evidence="2" id="KW-1185">Reference proteome</keyword>
<organism evidence="1 2">
    <name type="scientific">Kribbella orskensis</name>
    <dbReference type="NCBI Taxonomy" id="2512216"/>
    <lineage>
        <taxon>Bacteria</taxon>
        <taxon>Bacillati</taxon>
        <taxon>Actinomycetota</taxon>
        <taxon>Actinomycetes</taxon>
        <taxon>Propionibacteriales</taxon>
        <taxon>Kribbellaceae</taxon>
        <taxon>Kribbella</taxon>
    </lineage>
</organism>
<evidence type="ECO:0000313" key="1">
    <source>
        <dbReference type="EMBL" id="TCO26099.1"/>
    </source>
</evidence>
<dbReference type="RefSeq" id="WP_132188899.1">
    <property type="nucleotide sequence ID" value="NZ_SLWM01000004.1"/>
</dbReference>
<dbReference type="EMBL" id="SLWM01000004">
    <property type="protein sequence ID" value="TCO26099.1"/>
    <property type="molecule type" value="Genomic_DNA"/>
</dbReference>
<name>A0ABY2BPM4_9ACTN</name>
<reference evidence="1 2" key="1">
    <citation type="journal article" date="2015" name="Stand. Genomic Sci.">
        <title>Genomic Encyclopedia of Bacterial and Archaeal Type Strains, Phase III: the genomes of soil and plant-associated and newly described type strains.</title>
        <authorList>
            <person name="Whitman W.B."/>
            <person name="Woyke T."/>
            <person name="Klenk H.P."/>
            <person name="Zhou Y."/>
            <person name="Lilburn T.G."/>
            <person name="Beck B.J."/>
            <person name="De Vos P."/>
            <person name="Vandamme P."/>
            <person name="Eisen J.A."/>
            <person name="Garrity G."/>
            <person name="Hugenholtz P."/>
            <person name="Kyrpides N.C."/>
        </authorList>
    </citation>
    <scope>NUCLEOTIDE SEQUENCE [LARGE SCALE GENOMIC DNA]</scope>
    <source>
        <strain evidence="1 2">VKM Ac-2538</strain>
    </source>
</reference>
<proteinExistence type="predicted"/>
<gene>
    <name evidence="1" type="ORF">EV644_104603</name>
</gene>
<dbReference type="Proteomes" id="UP000295818">
    <property type="component" value="Unassembled WGS sequence"/>
</dbReference>
<accession>A0ABY2BPM4</accession>
<protein>
    <submittedName>
        <fullName evidence="1">Uncharacterized protein</fullName>
    </submittedName>
</protein>
<comment type="caution">
    <text evidence="1">The sequence shown here is derived from an EMBL/GenBank/DDBJ whole genome shotgun (WGS) entry which is preliminary data.</text>
</comment>
<evidence type="ECO:0000313" key="2">
    <source>
        <dbReference type="Proteomes" id="UP000295818"/>
    </source>
</evidence>
<sequence>MTDIRVLQAEIARWEKDLAALEEERTAEGWTEPETLLFIVQRTIGTYRRQVLPRITAERALMLPALPDSRAAEALTEYSAIVADEINQLVDRLDEFRRELVRSGQTAQLQLQATETLAGLRALGRVVLRFGQEVEIPSLTARLTPEQSDQLTTAVHAYEKDLR</sequence>